<reference evidence="6" key="1">
    <citation type="submission" date="2022-07" db="EMBL/GenBank/DDBJ databases">
        <authorList>
            <person name="Macas J."/>
            <person name="Novak P."/>
            <person name="Neumann P."/>
        </authorList>
    </citation>
    <scope>NUCLEOTIDE SEQUENCE</scope>
</reference>
<gene>
    <name evidence="6" type="ORF">CEURO_LOCUS12417</name>
</gene>
<comment type="caution">
    <text evidence="6">The sequence shown here is derived from an EMBL/GenBank/DDBJ whole genome shotgun (WGS) entry which is preliminary data.</text>
</comment>
<dbReference type="AlphaFoldDB" id="A0A9P0Z8K7"/>
<evidence type="ECO:0000259" key="5">
    <source>
        <dbReference type="PROSITE" id="PS50966"/>
    </source>
</evidence>
<dbReference type="Pfam" id="PF04434">
    <property type="entry name" value="SWIM"/>
    <property type="match status" value="1"/>
</dbReference>
<accession>A0A9P0Z8K7</accession>
<feature type="domain" description="SWIM-type" evidence="5">
    <location>
        <begin position="51"/>
        <end position="87"/>
    </location>
</feature>
<evidence type="ECO:0000256" key="2">
    <source>
        <dbReference type="ARBA" id="ARBA00022771"/>
    </source>
</evidence>
<keyword evidence="7" id="KW-1185">Reference proteome</keyword>
<dbReference type="PANTHER" id="PTHR47718:SF18">
    <property type="entry name" value="PROTEIN FAR1-RELATED SEQUENCE 5-LIKE"/>
    <property type="match status" value="1"/>
</dbReference>
<dbReference type="EMBL" id="CAMAPE010000031">
    <property type="protein sequence ID" value="CAH9093714.1"/>
    <property type="molecule type" value="Genomic_DNA"/>
</dbReference>
<dbReference type="Proteomes" id="UP001152484">
    <property type="component" value="Unassembled WGS sequence"/>
</dbReference>
<evidence type="ECO:0000256" key="4">
    <source>
        <dbReference type="PROSITE-ProRule" id="PRU00325"/>
    </source>
</evidence>
<sequence>MLPLFIIIQFFISFRRKYVVPAFLVLFLVLTLEHEGCVFKYIILDERGFNFTVVHNTSDSTTLCSCKNFERLGILCRHIFFVLKNKKVNAIPDRYVLCRWCKDSILKPVNAFEDGVFQQCVGSEEQTLTMKTLWSDINFCIGMIDQQPHLLKQISDAIKVQKELLSSSQTSSAATSSKRDVIKGFYGSSIPTEVSVHPPQQARNKGCGKRLKGGKEKAIKVIQKTKRLCRTCNKKGYHDSMNCPLNLEE</sequence>
<name>A0A9P0Z8K7_CUSEU</name>
<dbReference type="PANTHER" id="PTHR47718">
    <property type="entry name" value="OS01G0519700 PROTEIN"/>
    <property type="match status" value="1"/>
</dbReference>
<keyword evidence="3" id="KW-0862">Zinc</keyword>
<dbReference type="PROSITE" id="PS50966">
    <property type="entry name" value="ZF_SWIM"/>
    <property type="match status" value="1"/>
</dbReference>
<dbReference type="InterPro" id="IPR007527">
    <property type="entry name" value="Znf_SWIM"/>
</dbReference>
<evidence type="ECO:0000313" key="6">
    <source>
        <dbReference type="EMBL" id="CAH9093714.1"/>
    </source>
</evidence>
<dbReference type="SMART" id="SM00575">
    <property type="entry name" value="ZnF_PMZ"/>
    <property type="match status" value="1"/>
</dbReference>
<keyword evidence="2 4" id="KW-0863">Zinc-finger</keyword>
<dbReference type="InterPro" id="IPR006564">
    <property type="entry name" value="Znf_PMZ"/>
</dbReference>
<evidence type="ECO:0000256" key="1">
    <source>
        <dbReference type="ARBA" id="ARBA00022723"/>
    </source>
</evidence>
<keyword evidence="1" id="KW-0479">Metal-binding</keyword>
<dbReference type="GO" id="GO:0008270">
    <property type="term" value="F:zinc ion binding"/>
    <property type="evidence" value="ECO:0007669"/>
    <property type="project" value="UniProtKB-KW"/>
</dbReference>
<evidence type="ECO:0000313" key="7">
    <source>
        <dbReference type="Proteomes" id="UP001152484"/>
    </source>
</evidence>
<proteinExistence type="predicted"/>
<evidence type="ECO:0000256" key="3">
    <source>
        <dbReference type="ARBA" id="ARBA00022833"/>
    </source>
</evidence>
<dbReference type="OrthoDB" id="1749079at2759"/>
<organism evidence="6 7">
    <name type="scientific">Cuscuta europaea</name>
    <name type="common">European dodder</name>
    <dbReference type="NCBI Taxonomy" id="41803"/>
    <lineage>
        <taxon>Eukaryota</taxon>
        <taxon>Viridiplantae</taxon>
        <taxon>Streptophyta</taxon>
        <taxon>Embryophyta</taxon>
        <taxon>Tracheophyta</taxon>
        <taxon>Spermatophyta</taxon>
        <taxon>Magnoliopsida</taxon>
        <taxon>eudicotyledons</taxon>
        <taxon>Gunneridae</taxon>
        <taxon>Pentapetalae</taxon>
        <taxon>asterids</taxon>
        <taxon>lamiids</taxon>
        <taxon>Solanales</taxon>
        <taxon>Convolvulaceae</taxon>
        <taxon>Cuscuteae</taxon>
        <taxon>Cuscuta</taxon>
        <taxon>Cuscuta subgen. Cuscuta</taxon>
    </lineage>
</organism>
<protein>
    <recommendedName>
        <fullName evidence="5">SWIM-type domain-containing protein</fullName>
    </recommendedName>
</protein>